<accession>A0A8X6IUW4</accession>
<name>A0A8X6IUW4_9ARAC</name>
<comment type="caution">
    <text evidence="1">The sequence shown here is derived from an EMBL/GenBank/DDBJ whole genome shotgun (WGS) entry which is preliminary data.</text>
</comment>
<evidence type="ECO:0000313" key="1">
    <source>
        <dbReference type="EMBL" id="GFS61074.1"/>
    </source>
</evidence>
<dbReference type="EMBL" id="BMAV01027636">
    <property type="protein sequence ID" value="GFS61074.1"/>
    <property type="molecule type" value="Genomic_DNA"/>
</dbReference>
<dbReference type="Proteomes" id="UP000886998">
    <property type="component" value="Unassembled WGS sequence"/>
</dbReference>
<organism evidence="1 2">
    <name type="scientific">Trichonephila inaurata madagascariensis</name>
    <dbReference type="NCBI Taxonomy" id="2747483"/>
    <lineage>
        <taxon>Eukaryota</taxon>
        <taxon>Metazoa</taxon>
        <taxon>Ecdysozoa</taxon>
        <taxon>Arthropoda</taxon>
        <taxon>Chelicerata</taxon>
        <taxon>Arachnida</taxon>
        <taxon>Araneae</taxon>
        <taxon>Araneomorphae</taxon>
        <taxon>Entelegynae</taxon>
        <taxon>Araneoidea</taxon>
        <taxon>Nephilidae</taxon>
        <taxon>Trichonephila</taxon>
        <taxon>Trichonephila inaurata</taxon>
    </lineage>
</organism>
<sequence>MREDLWSPADLDRFEREDGNVSSPAVLARFEWEDGNLSSPADLVLFEHARVGFSPACQNWGERNITNHTG</sequence>
<keyword evidence="2" id="KW-1185">Reference proteome</keyword>
<gene>
    <name evidence="1" type="ORF">TNIN_428871</name>
</gene>
<reference evidence="1" key="1">
    <citation type="submission" date="2020-08" db="EMBL/GenBank/DDBJ databases">
        <title>Multicomponent nature underlies the extraordinary mechanical properties of spider dragline silk.</title>
        <authorList>
            <person name="Kono N."/>
            <person name="Nakamura H."/>
            <person name="Mori M."/>
            <person name="Yoshida Y."/>
            <person name="Ohtoshi R."/>
            <person name="Malay A.D."/>
            <person name="Moran D.A.P."/>
            <person name="Tomita M."/>
            <person name="Numata K."/>
            <person name="Arakawa K."/>
        </authorList>
    </citation>
    <scope>NUCLEOTIDE SEQUENCE</scope>
</reference>
<dbReference type="AlphaFoldDB" id="A0A8X6IUW4"/>
<proteinExistence type="predicted"/>
<protein>
    <submittedName>
        <fullName evidence="1">Uncharacterized protein</fullName>
    </submittedName>
</protein>
<evidence type="ECO:0000313" key="2">
    <source>
        <dbReference type="Proteomes" id="UP000886998"/>
    </source>
</evidence>